<reference evidence="2 3" key="1">
    <citation type="journal article" date="2014" name="Antonie Van Leeuwenhoek">
        <title>Hyphomonas beringensis sp. nov. and Hyphomonas chukchiensis sp. nov., isolated from surface seawater of the Bering Sea and Chukchi Sea.</title>
        <authorList>
            <person name="Li C."/>
            <person name="Lai Q."/>
            <person name="Li G."/>
            <person name="Dong C."/>
            <person name="Wang J."/>
            <person name="Liao Y."/>
            <person name="Shao Z."/>
        </authorList>
    </citation>
    <scope>NUCLEOTIDE SEQUENCE [LARGE SCALE GENOMIC DNA]</scope>
    <source>
        <strain evidence="2 3">VP2</strain>
    </source>
</reference>
<organism evidence="2 3">
    <name type="scientific">Hyphomonas jannaschiana VP2</name>
    <dbReference type="NCBI Taxonomy" id="1280952"/>
    <lineage>
        <taxon>Bacteria</taxon>
        <taxon>Pseudomonadati</taxon>
        <taxon>Pseudomonadota</taxon>
        <taxon>Alphaproteobacteria</taxon>
        <taxon>Hyphomonadales</taxon>
        <taxon>Hyphomonadaceae</taxon>
        <taxon>Hyphomonas</taxon>
    </lineage>
</organism>
<feature type="signal peptide" evidence="1">
    <location>
        <begin position="1"/>
        <end position="25"/>
    </location>
</feature>
<proteinExistence type="predicted"/>
<gene>
    <name evidence="2" type="ORF">HJA_04681</name>
</gene>
<dbReference type="Pfam" id="PF19630">
    <property type="entry name" value="DUF6134"/>
    <property type="match status" value="1"/>
</dbReference>
<dbReference type="AlphaFoldDB" id="A0A059FIR1"/>
<dbReference type="STRING" id="1280952.HJA_04681"/>
<dbReference type="PATRIC" id="fig|1280952.3.peg.928"/>
<dbReference type="InterPro" id="IPR045767">
    <property type="entry name" value="DUF6134"/>
</dbReference>
<evidence type="ECO:0000313" key="2">
    <source>
        <dbReference type="EMBL" id="KCZ90497.1"/>
    </source>
</evidence>
<keyword evidence="3" id="KW-1185">Reference proteome</keyword>
<protein>
    <recommendedName>
        <fullName evidence="4">Lipoprotein</fullName>
    </recommendedName>
</protein>
<dbReference type="RefSeq" id="WP_051597359.1">
    <property type="nucleotide sequence ID" value="NZ_ARYJ01000002.1"/>
</dbReference>
<dbReference type="EMBL" id="ARYJ01000002">
    <property type="protein sequence ID" value="KCZ90497.1"/>
    <property type="molecule type" value="Genomic_DNA"/>
</dbReference>
<accession>A0A059FIR1</accession>
<evidence type="ECO:0008006" key="4">
    <source>
        <dbReference type="Google" id="ProtNLM"/>
    </source>
</evidence>
<sequence length="236" mass="26243">MQTLAFRFSAFLTVLGLALSGQANADNAPTQTGRVPGLVWTPDDGDVIRFDVRRQGKPFGTHEVRFDVLPDGTIEAHTDVKLRAGFGPIPLYRYDLKATERWQDGRLMELEGEVYKDGNKGSVTAEAEDGIIEVDGTAYRGEVPATTIPASHWNIASMEQNTLLSSENGQLIDVSIRPMGRETLTIAGEAIEANKFFLDSDIDVTLWYDDAGRWLKLSFSARGQAIDYILEEPYWR</sequence>
<dbReference type="OrthoDB" id="6086999at2"/>
<evidence type="ECO:0000256" key="1">
    <source>
        <dbReference type="SAM" id="SignalP"/>
    </source>
</evidence>
<feature type="chain" id="PRO_5001572978" description="Lipoprotein" evidence="1">
    <location>
        <begin position="26"/>
        <end position="236"/>
    </location>
</feature>
<comment type="caution">
    <text evidence="2">The sequence shown here is derived from an EMBL/GenBank/DDBJ whole genome shotgun (WGS) entry which is preliminary data.</text>
</comment>
<evidence type="ECO:0000313" key="3">
    <source>
        <dbReference type="Proteomes" id="UP000024816"/>
    </source>
</evidence>
<dbReference type="eggNOG" id="COG4731">
    <property type="taxonomic scope" value="Bacteria"/>
</dbReference>
<keyword evidence="1" id="KW-0732">Signal</keyword>
<dbReference type="Proteomes" id="UP000024816">
    <property type="component" value="Unassembled WGS sequence"/>
</dbReference>
<name>A0A059FIR1_9PROT</name>